<keyword evidence="3" id="KW-1185">Reference proteome</keyword>
<evidence type="ECO:0000313" key="2">
    <source>
        <dbReference type="EMBL" id="SCF13377.1"/>
    </source>
</evidence>
<keyword evidence="1" id="KW-0472">Membrane</keyword>
<evidence type="ECO:0000313" key="3">
    <source>
        <dbReference type="Proteomes" id="UP000198224"/>
    </source>
</evidence>
<organism evidence="2 3">
    <name type="scientific">Micromonospora chokoriensis</name>
    <dbReference type="NCBI Taxonomy" id="356851"/>
    <lineage>
        <taxon>Bacteria</taxon>
        <taxon>Bacillati</taxon>
        <taxon>Actinomycetota</taxon>
        <taxon>Actinomycetes</taxon>
        <taxon>Micromonosporales</taxon>
        <taxon>Micromonosporaceae</taxon>
        <taxon>Micromonospora</taxon>
    </lineage>
</organism>
<sequence length="223" mass="24254">MPSDDNLGVVGTFLTQLPALLGVLVGTLGTILATSLTDRARWRRSQSTRWDERRLDAYVDYAHALKESHAVALRMTADLRPESHSHPIDRKDGLARLAESDARRTIVWENLLLLGDEPTVAAAATWRDAVWQVERLARGIVDPAADISEMLARVNEARDDYYRAARRSLGVRGGSVEQSAALRQALLSRPVGAAAALSVPLHDAPEDCGRRDASAGDRSDGGL</sequence>
<keyword evidence="1" id="KW-1133">Transmembrane helix</keyword>
<evidence type="ECO:0008006" key="4">
    <source>
        <dbReference type="Google" id="ProtNLM"/>
    </source>
</evidence>
<reference evidence="3" key="1">
    <citation type="submission" date="2016-06" db="EMBL/GenBank/DDBJ databases">
        <authorList>
            <person name="Varghese N."/>
            <person name="Submissions Spin"/>
        </authorList>
    </citation>
    <scope>NUCLEOTIDE SEQUENCE [LARGE SCALE GENOMIC DNA]</scope>
    <source>
        <strain evidence="3">DSM 45160</strain>
    </source>
</reference>
<name>A0A1C4XY32_9ACTN</name>
<evidence type="ECO:0000256" key="1">
    <source>
        <dbReference type="SAM" id="Phobius"/>
    </source>
</evidence>
<dbReference type="AlphaFoldDB" id="A0A1C4XY32"/>
<feature type="transmembrane region" description="Helical" evidence="1">
    <location>
        <begin position="20"/>
        <end position="37"/>
    </location>
</feature>
<gene>
    <name evidence="2" type="ORF">GA0070612_4074</name>
</gene>
<accession>A0A1C4XY32</accession>
<keyword evidence="1" id="KW-0812">Transmembrane</keyword>
<dbReference type="Proteomes" id="UP000198224">
    <property type="component" value="Chromosome I"/>
</dbReference>
<protein>
    <recommendedName>
        <fullName evidence="4">Secreted protein</fullName>
    </recommendedName>
</protein>
<dbReference type="EMBL" id="LT607409">
    <property type="protein sequence ID" value="SCF13377.1"/>
    <property type="molecule type" value="Genomic_DNA"/>
</dbReference>
<proteinExistence type="predicted"/>